<evidence type="ECO:0000313" key="3">
    <source>
        <dbReference type="EMBL" id="QBM85415.1"/>
    </source>
</evidence>
<dbReference type="PANTHER" id="PTHR34853">
    <property type="match status" value="1"/>
</dbReference>
<accession>A0A4P6XG07</accession>
<dbReference type="InterPro" id="IPR005152">
    <property type="entry name" value="Lipase_secreted"/>
</dbReference>
<proteinExistence type="predicted"/>
<comment type="catalytic activity">
    <reaction evidence="1">
        <text>a triacylglycerol + H2O = a diacylglycerol + a fatty acid + H(+)</text>
        <dbReference type="Rhea" id="RHEA:12044"/>
        <dbReference type="ChEBI" id="CHEBI:15377"/>
        <dbReference type="ChEBI" id="CHEBI:15378"/>
        <dbReference type="ChEBI" id="CHEBI:17855"/>
        <dbReference type="ChEBI" id="CHEBI:18035"/>
        <dbReference type="ChEBI" id="CHEBI:28868"/>
        <dbReference type="EC" id="3.1.1.3"/>
    </reaction>
    <physiologicalReaction direction="left-to-right" evidence="1">
        <dbReference type="Rhea" id="RHEA:12045"/>
    </physiologicalReaction>
</comment>
<name>A0A4P6XG07_9ASCO</name>
<evidence type="ECO:0000256" key="2">
    <source>
        <dbReference type="SAM" id="SignalP"/>
    </source>
</evidence>
<evidence type="ECO:0000313" key="4">
    <source>
        <dbReference type="Proteomes" id="UP000292447"/>
    </source>
</evidence>
<dbReference type="GO" id="GO:0016042">
    <property type="term" value="P:lipid catabolic process"/>
    <property type="evidence" value="ECO:0007669"/>
    <property type="project" value="InterPro"/>
</dbReference>
<dbReference type="SUPFAM" id="SSF53474">
    <property type="entry name" value="alpha/beta-Hydrolases"/>
    <property type="match status" value="1"/>
</dbReference>
<dbReference type="Proteomes" id="UP000292447">
    <property type="component" value="Chromosome I"/>
</dbReference>
<evidence type="ECO:0000256" key="1">
    <source>
        <dbReference type="ARBA" id="ARBA00023369"/>
    </source>
</evidence>
<feature type="signal peptide" evidence="2">
    <location>
        <begin position="1"/>
        <end position="19"/>
    </location>
</feature>
<dbReference type="GO" id="GO:0004806">
    <property type="term" value="F:triacylglycerol lipase activity"/>
    <property type="evidence" value="ECO:0007669"/>
    <property type="project" value="UniProtKB-EC"/>
</dbReference>
<keyword evidence="2" id="KW-0732">Signal</keyword>
<dbReference type="Pfam" id="PF03583">
    <property type="entry name" value="LIP"/>
    <property type="match status" value="1"/>
</dbReference>
<dbReference type="EMBL" id="CP034456">
    <property type="protein sequence ID" value="QBM85415.1"/>
    <property type="molecule type" value="Genomic_DNA"/>
</dbReference>
<organism evidence="3 4">
    <name type="scientific">Metschnikowia aff. pulcherrima</name>
    <dbReference type="NCBI Taxonomy" id="2163413"/>
    <lineage>
        <taxon>Eukaryota</taxon>
        <taxon>Fungi</taxon>
        <taxon>Dikarya</taxon>
        <taxon>Ascomycota</taxon>
        <taxon>Saccharomycotina</taxon>
        <taxon>Pichiomycetes</taxon>
        <taxon>Metschnikowiaceae</taxon>
        <taxon>Metschnikowia</taxon>
    </lineage>
</organism>
<protein>
    <submittedName>
        <fullName evidence="3">Secretory lipase</fullName>
    </submittedName>
</protein>
<keyword evidence="4" id="KW-1185">Reference proteome</keyword>
<dbReference type="Gene3D" id="3.40.50.1820">
    <property type="entry name" value="alpha/beta hydrolase"/>
    <property type="match status" value="1"/>
</dbReference>
<dbReference type="Gene3D" id="1.10.260.130">
    <property type="match status" value="1"/>
</dbReference>
<sequence>MRVVKCFAIGACLWGLAHSVAIEPKKPLVDGFYRIPHNILDYEEGVIVKWRDAPQLIRSLFFPINVENAWQYMVRSTNSQGEATGIVGTVLKPYNADSSKAVVYSYAEDSASPDCAPSYSILFGASINTIALQVESTFMNVLLTKGWYVIIPDYEGPNAAFTAGRLAGMATLDSIRGVLSTEAKTNLNPAAKVALWGFSGGSLPTSWAALLQPSYAPDLRDTLVGAAFGGWVSNITRTVRFLEGGIFSGFVASGILGLVSEYPSVQTEIWDFVNQTKIGKLNETVSQCLIQTLLQFPFSEYFSGDDPYFPTKYELFDRPEVHAMLVDNTITAKRFEGTPQIPLFLYHGKPDEIIPFANADEGFNVLCEWGVESFEFAASNSSGHIVEYIEGAGAALKWIEDRFKGNPAISGCQKTVRSSNLHYPGIDDEYFDILDMNLNAIGFEPLGPSLMSNNTLTLNTRLSIYDWIVRMIDKIGPIPIKRDELFDADDFEALFGSKYRLWSDSIIY</sequence>
<reference evidence="4" key="1">
    <citation type="submission" date="2019-03" db="EMBL/GenBank/DDBJ databases">
        <title>Snf2 controls pulcherriminic acid biosynthesis and connects pigmentation and antifungal activity of the yeast Metschnikowia pulcherrima.</title>
        <authorList>
            <person name="Gore-Lloyd D."/>
            <person name="Sumann I."/>
            <person name="Brachmann A.O."/>
            <person name="Schneeberger K."/>
            <person name="Ortiz-Merino R.A."/>
            <person name="Moreno-Beltran M."/>
            <person name="Schlaefli M."/>
            <person name="Kirner P."/>
            <person name="Santos Kron A."/>
            <person name="Wolfe K.H."/>
            <person name="Piel J."/>
            <person name="Ahrens C.H."/>
            <person name="Henk D."/>
            <person name="Freimoser F.M."/>
        </authorList>
    </citation>
    <scope>NUCLEOTIDE SEQUENCE [LARGE SCALE GENOMIC DNA]</scope>
    <source>
        <strain evidence="4">APC 1.2</strain>
    </source>
</reference>
<dbReference type="InterPro" id="IPR029058">
    <property type="entry name" value="AB_hydrolase_fold"/>
</dbReference>
<dbReference type="AlphaFoldDB" id="A0A4P6XG07"/>
<feature type="chain" id="PRO_5020581375" evidence="2">
    <location>
        <begin position="20"/>
        <end position="508"/>
    </location>
</feature>
<gene>
    <name evidence="3" type="primary">MPUL0A00320</name>
    <name evidence="3" type="ORF">METSCH_A00320</name>
</gene>
<dbReference type="PANTHER" id="PTHR34853:SF1">
    <property type="entry name" value="LIPASE 5"/>
    <property type="match status" value="1"/>
</dbReference>